<dbReference type="AlphaFoldDB" id="A0A1E8BUZ5"/>
<accession>A0A1E8BUZ5</accession>
<comment type="caution">
    <text evidence="2">The sequence shown here is derived from an EMBL/GenBank/DDBJ whole genome shotgun (WGS) entry which is preliminary data.</text>
</comment>
<comment type="similarity">
    <text evidence="1">Belongs to the TolB family.</text>
</comment>
<dbReference type="SUPFAM" id="SSF82171">
    <property type="entry name" value="DPP6 N-terminal domain-like"/>
    <property type="match status" value="1"/>
</dbReference>
<protein>
    <submittedName>
        <fullName evidence="2">Peptidase S9</fullName>
    </submittedName>
</protein>
<reference evidence="2 3" key="1">
    <citation type="submission" date="2016-05" db="EMBL/GenBank/DDBJ databases">
        <title>Bacillus thuringiensis and Bacillus weihenstephanensis as novel biocontrol agents of wilt causing Verticillium species.</title>
        <authorList>
            <person name="Hollensteiner J."/>
            <person name="Wemheuer F."/>
            <person name="Harting R."/>
            <person name="Kolarzyk A."/>
            <person name="Diaz-Valerio S."/>
            <person name="Poehlein A."/>
            <person name="Brzuszkiewicz E."/>
            <person name="Nesemann K."/>
            <person name="Braus-Stromeyer S."/>
            <person name="Braus G."/>
            <person name="Daniel R."/>
            <person name="Liesegang H."/>
        </authorList>
    </citation>
    <scope>NUCLEOTIDE SEQUENCE [LARGE SCALE GENOMIC DNA]</scope>
    <source>
        <strain evidence="2 3">GOE11</strain>
    </source>
</reference>
<dbReference type="EMBL" id="LXLX01000005">
    <property type="protein sequence ID" value="OFE01875.1"/>
    <property type="molecule type" value="Genomic_DNA"/>
</dbReference>
<dbReference type="Proteomes" id="UP000175835">
    <property type="component" value="Unassembled WGS sequence"/>
</dbReference>
<sequence>MKMKGKTYLSIEEIISLPTLSGTNISDDGQKVAFVKKTANWKDNTYRNHVWIYEKDKVQSYPLTNGNIDSTCPLWSPNSRNIAYLSPVGNGKNQIFVKSIDGYGVVQITDEKEGVSNFKWEPTGKGFYYVAQSKECEEIKKRKELYGDFHHVGKEHRNNCLYYIEIEKVIQNDKEEREVSGVYQLIEGKDFYIHNFDISNDGTKVVCMATPSLNDHMNGDLYILDVEVGELQKMNIDKLLGGSVCFSPEGSKICYSASIREKEYYRNHIQESTLEIYDMNTGEVIQPLTNFDSTVMPLQWTAKGILIRWQDKTN</sequence>
<name>A0A1E8BUZ5_BACMY</name>
<organism evidence="2 3">
    <name type="scientific">Bacillus mycoides</name>
    <dbReference type="NCBI Taxonomy" id="1405"/>
    <lineage>
        <taxon>Bacteria</taxon>
        <taxon>Bacillati</taxon>
        <taxon>Bacillota</taxon>
        <taxon>Bacilli</taxon>
        <taxon>Bacillales</taxon>
        <taxon>Bacillaceae</taxon>
        <taxon>Bacillus</taxon>
        <taxon>Bacillus cereus group</taxon>
    </lineage>
</organism>
<evidence type="ECO:0000313" key="3">
    <source>
        <dbReference type="Proteomes" id="UP000175835"/>
    </source>
</evidence>
<dbReference type="Gene3D" id="2.120.10.30">
    <property type="entry name" value="TolB, C-terminal domain"/>
    <property type="match status" value="2"/>
</dbReference>
<gene>
    <name evidence="2" type="ORF">BWGOE11_02480</name>
</gene>
<dbReference type="Pfam" id="PF07676">
    <property type="entry name" value="PD40"/>
    <property type="match status" value="1"/>
</dbReference>
<evidence type="ECO:0000256" key="1">
    <source>
        <dbReference type="ARBA" id="ARBA00009820"/>
    </source>
</evidence>
<dbReference type="InterPro" id="IPR011042">
    <property type="entry name" value="6-blade_b-propeller_TolB-like"/>
</dbReference>
<evidence type="ECO:0000313" key="2">
    <source>
        <dbReference type="EMBL" id="OFE01875.1"/>
    </source>
</evidence>
<proteinExistence type="inferred from homology"/>
<dbReference type="PATRIC" id="fig|86662.28.peg.240"/>
<dbReference type="InterPro" id="IPR011659">
    <property type="entry name" value="WD40"/>
</dbReference>
<dbReference type="PANTHER" id="PTHR36842">
    <property type="entry name" value="PROTEIN TOLB HOMOLOG"/>
    <property type="match status" value="1"/>
</dbReference>